<keyword evidence="7" id="KW-0255">Endonuclease</keyword>
<evidence type="ECO:0000259" key="11">
    <source>
        <dbReference type="Pfam" id="PF04313"/>
    </source>
</evidence>
<dbReference type="GO" id="GO:0003677">
    <property type="term" value="F:DNA binding"/>
    <property type="evidence" value="ECO:0007669"/>
    <property type="project" value="UniProtKB-KW"/>
</dbReference>
<evidence type="ECO:0000256" key="1">
    <source>
        <dbReference type="ARBA" id="ARBA00000851"/>
    </source>
</evidence>
<dbReference type="InterPro" id="IPR007409">
    <property type="entry name" value="Restrct_endonuc_type1_HsdR_N"/>
</dbReference>
<dbReference type="AlphaFoldDB" id="A0A399EUI5"/>
<dbReference type="PANTHER" id="PTHR30195:SF15">
    <property type="entry name" value="TYPE I RESTRICTION ENZYME HINDI ENDONUCLEASE SUBUNIT"/>
    <property type="match status" value="1"/>
</dbReference>
<keyword evidence="10" id="KW-0238">DNA-binding</keyword>
<evidence type="ECO:0000256" key="2">
    <source>
        <dbReference type="ARBA" id="ARBA00008598"/>
    </source>
</evidence>
<dbReference type="GO" id="GO:0009035">
    <property type="term" value="F:type I site-specific deoxyribonuclease activity"/>
    <property type="evidence" value="ECO:0007669"/>
    <property type="project" value="UniProtKB-EC"/>
</dbReference>
<accession>A0A399EUI5</accession>
<evidence type="ECO:0000313" key="12">
    <source>
        <dbReference type="EMBL" id="RIH88284.1"/>
    </source>
</evidence>
<sequence>MSTEYREVEKPLIEQLTRMGWAYLEGDTDLPERTERSDFREAVLQGRLMEAVGRINRLRLPWLTDADVQAAVLELLRLEGSKLLETNRLVLERLIHGTTIPGPDGKGHTLRFLDFENPHHNDFLAINQFRVNPPTYRAGAATSCPTWCSS</sequence>
<dbReference type="GO" id="GO:0009307">
    <property type="term" value="P:DNA restriction-modification system"/>
    <property type="evidence" value="ECO:0007669"/>
    <property type="project" value="UniProtKB-KW"/>
</dbReference>
<evidence type="ECO:0000256" key="6">
    <source>
        <dbReference type="ARBA" id="ARBA00022747"/>
    </source>
</evidence>
<evidence type="ECO:0000256" key="4">
    <source>
        <dbReference type="ARBA" id="ARBA00022722"/>
    </source>
</evidence>
<evidence type="ECO:0000256" key="3">
    <source>
        <dbReference type="ARBA" id="ARBA00012654"/>
    </source>
</evidence>
<evidence type="ECO:0000256" key="8">
    <source>
        <dbReference type="ARBA" id="ARBA00022801"/>
    </source>
</evidence>
<comment type="caution">
    <text evidence="12">The sequence shown here is derived from an EMBL/GenBank/DDBJ whole genome shotgun (WGS) entry which is preliminary data.</text>
</comment>
<keyword evidence="8" id="KW-0378">Hydrolase</keyword>
<gene>
    <name evidence="12" type="ORF">Mterra_00988</name>
</gene>
<comment type="similarity">
    <text evidence="2">Belongs to the HsdR family.</text>
</comment>
<dbReference type="CDD" id="cd22332">
    <property type="entry name" value="HsdR_N"/>
    <property type="match status" value="1"/>
</dbReference>
<dbReference type="EC" id="3.1.21.3" evidence="3"/>
<evidence type="ECO:0000256" key="10">
    <source>
        <dbReference type="ARBA" id="ARBA00023125"/>
    </source>
</evidence>
<dbReference type="RefSeq" id="WP_218022877.1">
    <property type="nucleotide sequence ID" value="NZ_QXDL01000027.1"/>
</dbReference>
<reference evidence="12 13" key="1">
    <citation type="submission" date="2018-08" db="EMBL/GenBank/DDBJ databases">
        <title>Meiothermus terrae DSM 26712 genome sequencing project.</title>
        <authorList>
            <person name="Da Costa M.S."/>
            <person name="Albuquerque L."/>
            <person name="Raposo P."/>
            <person name="Froufe H.J.C."/>
            <person name="Barroso C.S."/>
            <person name="Egas C."/>
        </authorList>
    </citation>
    <scope>NUCLEOTIDE SEQUENCE [LARGE SCALE GENOMIC DNA]</scope>
    <source>
        <strain evidence="12 13">DSM 26712</strain>
    </source>
</reference>
<dbReference type="InterPro" id="IPR051268">
    <property type="entry name" value="Type-I_R_enzyme_R_subunit"/>
</dbReference>
<dbReference type="PANTHER" id="PTHR30195">
    <property type="entry name" value="TYPE I SITE-SPECIFIC DEOXYRIBONUCLEASE PROTEIN SUBUNIT M AND R"/>
    <property type="match status" value="1"/>
</dbReference>
<keyword evidence="4" id="KW-0540">Nuclease</keyword>
<evidence type="ECO:0000256" key="5">
    <source>
        <dbReference type="ARBA" id="ARBA00022741"/>
    </source>
</evidence>
<evidence type="ECO:0000313" key="13">
    <source>
        <dbReference type="Proteomes" id="UP000265715"/>
    </source>
</evidence>
<dbReference type="Pfam" id="PF04313">
    <property type="entry name" value="HSDR_N"/>
    <property type="match status" value="1"/>
</dbReference>
<feature type="domain" description="Restriction endonuclease type I HsdR N-terminal" evidence="11">
    <location>
        <begin position="3"/>
        <end position="132"/>
    </location>
</feature>
<protein>
    <recommendedName>
        <fullName evidence="3">type I site-specific deoxyribonuclease</fullName>
        <ecNumber evidence="3">3.1.21.3</ecNumber>
    </recommendedName>
</protein>
<keyword evidence="13" id="KW-1185">Reference proteome</keyword>
<keyword evidence="9" id="KW-0067">ATP-binding</keyword>
<keyword evidence="5" id="KW-0547">Nucleotide-binding</keyword>
<evidence type="ECO:0000256" key="9">
    <source>
        <dbReference type="ARBA" id="ARBA00022840"/>
    </source>
</evidence>
<proteinExistence type="inferred from homology"/>
<organism evidence="12 13">
    <name type="scientific">Calidithermus terrae</name>
    <dbReference type="NCBI Taxonomy" id="1408545"/>
    <lineage>
        <taxon>Bacteria</taxon>
        <taxon>Thermotogati</taxon>
        <taxon>Deinococcota</taxon>
        <taxon>Deinococci</taxon>
        <taxon>Thermales</taxon>
        <taxon>Thermaceae</taxon>
        <taxon>Calidithermus</taxon>
    </lineage>
</organism>
<name>A0A399EUI5_9DEIN</name>
<evidence type="ECO:0000256" key="7">
    <source>
        <dbReference type="ARBA" id="ARBA00022759"/>
    </source>
</evidence>
<keyword evidence="6" id="KW-0680">Restriction system</keyword>
<dbReference type="EMBL" id="QXDL01000027">
    <property type="protein sequence ID" value="RIH88284.1"/>
    <property type="molecule type" value="Genomic_DNA"/>
</dbReference>
<dbReference type="Proteomes" id="UP000265715">
    <property type="component" value="Unassembled WGS sequence"/>
</dbReference>
<dbReference type="GO" id="GO:0005524">
    <property type="term" value="F:ATP binding"/>
    <property type="evidence" value="ECO:0007669"/>
    <property type="project" value="UniProtKB-KW"/>
</dbReference>
<comment type="catalytic activity">
    <reaction evidence="1">
        <text>Endonucleolytic cleavage of DNA to give random double-stranded fragments with terminal 5'-phosphates, ATP is simultaneously hydrolyzed.</text>
        <dbReference type="EC" id="3.1.21.3"/>
    </reaction>
</comment>